<evidence type="ECO:0000313" key="3">
    <source>
        <dbReference type="Proteomes" id="UP000554284"/>
    </source>
</evidence>
<gene>
    <name evidence="2" type="ORF">HF989_07170</name>
    <name evidence="1" type="ORF">JOF50_001241</name>
</gene>
<dbReference type="AlphaFoldDB" id="A0A7X6LRR3"/>
<dbReference type="EMBL" id="JAAXPF010000007">
    <property type="protein sequence ID" value="NKY69154.1"/>
    <property type="molecule type" value="Genomic_DNA"/>
</dbReference>
<evidence type="ECO:0000313" key="4">
    <source>
        <dbReference type="Proteomes" id="UP001549139"/>
    </source>
</evidence>
<evidence type="ECO:0000313" key="2">
    <source>
        <dbReference type="EMBL" id="NKY69154.1"/>
    </source>
</evidence>
<proteinExistence type="predicted"/>
<name>A0A7X6LRR3_9CORY</name>
<sequence length="69" mass="7190">MKDFFANLSSSTEDTESKVDAAQAINNWVSLSSGTGDNDITKVPGALLNLLADFGELAGYLAKLIGLVA</sequence>
<organism evidence="2 3">
    <name type="scientific">Corynebacterium mucifaciens</name>
    <dbReference type="NCBI Taxonomy" id="57171"/>
    <lineage>
        <taxon>Bacteria</taxon>
        <taxon>Bacillati</taxon>
        <taxon>Actinomycetota</taxon>
        <taxon>Actinomycetes</taxon>
        <taxon>Mycobacteriales</taxon>
        <taxon>Corynebacteriaceae</taxon>
        <taxon>Corynebacterium</taxon>
    </lineage>
</organism>
<dbReference type="RefSeq" id="WP_168685214.1">
    <property type="nucleotide sequence ID" value="NZ_JAAXPF010000007.1"/>
</dbReference>
<keyword evidence="4" id="KW-1185">Reference proteome</keyword>
<dbReference type="Proteomes" id="UP000554284">
    <property type="component" value="Unassembled WGS sequence"/>
</dbReference>
<reference evidence="2 3" key="1">
    <citation type="submission" date="2020-04" db="EMBL/GenBank/DDBJ databases">
        <title>MicrobeNet Type strains.</title>
        <authorList>
            <person name="Nicholson A.C."/>
        </authorList>
    </citation>
    <scope>NUCLEOTIDE SEQUENCE [LARGE SCALE GENOMIC DNA]</scope>
    <source>
        <strain evidence="2 3">ATCC 700355</strain>
    </source>
</reference>
<evidence type="ECO:0000313" key="1">
    <source>
        <dbReference type="EMBL" id="MET3944442.1"/>
    </source>
</evidence>
<dbReference type="Proteomes" id="UP001549139">
    <property type="component" value="Unassembled WGS sequence"/>
</dbReference>
<reference evidence="1 4" key="2">
    <citation type="submission" date="2024-06" db="EMBL/GenBank/DDBJ databases">
        <title>Sequencing the genomes of 1000 actinobacteria strains.</title>
        <authorList>
            <person name="Klenk H.-P."/>
        </authorList>
    </citation>
    <scope>NUCLEOTIDE SEQUENCE [LARGE SCALE GENOMIC DNA]</scope>
    <source>
        <strain evidence="1 4">DSM 44265</strain>
    </source>
</reference>
<accession>A0A7X6LRR3</accession>
<dbReference type="EMBL" id="JBEPNZ010000001">
    <property type="protein sequence ID" value="MET3944442.1"/>
    <property type="molecule type" value="Genomic_DNA"/>
</dbReference>
<comment type="caution">
    <text evidence="2">The sequence shown here is derived from an EMBL/GenBank/DDBJ whole genome shotgun (WGS) entry which is preliminary data.</text>
</comment>
<protein>
    <submittedName>
        <fullName evidence="2">Uncharacterized protein</fullName>
    </submittedName>
</protein>